<dbReference type="Gene3D" id="1.10.3810.10">
    <property type="entry name" value="Biosynthetic peptidoglycan transglycosylase-like"/>
    <property type="match status" value="1"/>
</dbReference>
<evidence type="ECO:0000256" key="3">
    <source>
        <dbReference type="ARBA" id="ARBA00022645"/>
    </source>
</evidence>
<comment type="catalytic activity">
    <reaction evidence="11">
        <text>Preferential cleavage: (Ac)2-L-Lys-D-Ala-|-D-Ala. Also transpeptidation of peptidyl-alanyl moieties that are N-acyl substituents of D-alanine.</text>
        <dbReference type="EC" id="3.4.16.4"/>
    </reaction>
</comment>
<dbReference type="GO" id="GO:0071555">
    <property type="term" value="P:cell wall organization"/>
    <property type="evidence" value="ECO:0007669"/>
    <property type="project" value="UniProtKB-KW"/>
</dbReference>
<comment type="similarity">
    <text evidence="2">In the N-terminal section; belongs to the glycosyltransferase 51 family.</text>
</comment>
<dbReference type="Proteomes" id="UP000297025">
    <property type="component" value="Chromosome"/>
</dbReference>
<dbReference type="GO" id="GO:0009002">
    <property type="term" value="F:serine-type D-Ala-D-Ala carboxypeptidase activity"/>
    <property type="evidence" value="ECO:0007669"/>
    <property type="project" value="UniProtKB-EC"/>
</dbReference>
<gene>
    <name evidence="16" type="ORF">E2C04_17365</name>
</gene>
<dbReference type="SUPFAM" id="SSF53955">
    <property type="entry name" value="Lysozyme-like"/>
    <property type="match status" value="1"/>
</dbReference>
<keyword evidence="9" id="KW-0511">Multifunctional enzyme</keyword>
<comment type="similarity">
    <text evidence="1">In the C-terminal section; belongs to the transpeptidase family.</text>
</comment>
<dbReference type="RefSeq" id="WP_135833563.1">
    <property type="nucleotide sequence ID" value="NZ_CP038462.1"/>
</dbReference>
<evidence type="ECO:0000256" key="5">
    <source>
        <dbReference type="ARBA" id="ARBA00022679"/>
    </source>
</evidence>
<dbReference type="EMBL" id="CP038462">
    <property type="protein sequence ID" value="QCC78527.1"/>
    <property type="molecule type" value="Genomic_DNA"/>
</dbReference>
<feature type="transmembrane region" description="Helical" evidence="14">
    <location>
        <begin position="30"/>
        <end position="53"/>
    </location>
</feature>
<evidence type="ECO:0000256" key="4">
    <source>
        <dbReference type="ARBA" id="ARBA00022676"/>
    </source>
</evidence>
<evidence type="ECO:0000259" key="15">
    <source>
        <dbReference type="Pfam" id="PF00912"/>
    </source>
</evidence>
<keyword evidence="7" id="KW-0133">Cell shape</keyword>
<dbReference type="InterPro" id="IPR050396">
    <property type="entry name" value="Glycosyltr_51/Transpeptidase"/>
</dbReference>
<evidence type="ECO:0000256" key="2">
    <source>
        <dbReference type="ARBA" id="ARBA00007739"/>
    </source>
</evidence>
<dbReference type="GO" id="GO:0008955">
    <property type="term" value="F:peptidoglycan glycosyltransferase activity"/>
    <property type="evidence" value="ECO:0007669"/>
    <property type="project" value="UniProtKB-EC"/>
</dbReference>
<dbReference type="InterPro" id="IPR036950">
    <property type="entry name" value="PBP_transglycosylase"/>
</dbReference>
<reference evidence="16 17" key="1">
    <citation type="journal article" date="2008" name="Int. J. Syst. Evol. Microbiol.">
        <title>Nocardioides daphniae sp. nov., isolated from Daphnia cucullata (Crustacea: Cladocera).</title>
        <authorList>
            <person name="Toth E.M."/>
            <person name="Keki Z."/>
            <person name="Homonnay Z.G."/>
            <person name="Borsodi A.K."/>
            <person name="Marialigeti K."/>
            <person name="Schumann P."/>
        </authorList>
    </citation>
    <scope>NUCLEOTIDE SEQUENCE [LARGE SCALE GENOMIC DNA]</scope>
    <source>
        <strain evidence="16 17">JCM 16608</strain>
    </source>
</reference>
<evidence type="ECO:0000256" key="12">
    <source>
        <dbReference type="ARBA" id="ARBA00049902"/>
    </source>
</evidence>
<keyword evidence="14" id="KW-1133">Transmembrane helix</keyword>
<feature type="region of interest" description="Disordered" evidence="13">
    <location>
        <begin position="261"/>
        <end position="324"/>
    </location>
</feature>
<dbReference type="PANTHER" id="PTHR32282">
    <property type="entry name" value="BINDING PROTEIN TRANSPEPTIDASE, PUTATIVE-RELATED"/>
    <property type="match status" value="1"/>
</dbReference>
<keyword evidence="3" id="KW-0645">Protease</keyword>
<evidence type="ECO:0000256" key="14">
    <source>
        <dbReference type="SAM" id="Phobius"/>
    </source>
</evidence>
<proteinExistence type="inferred from homology"/>
<keyword evidence="5" id="KW-0808">Transferase</keyword>
<dbReference type="GO" id="GO:0008360">
    <property type="term" value="P:regulation of cell shape"/>
    <property type="evidence" value="ECO:0007669"/>
    <property type="project" value="UniProtKB-KW"/>
</dbReference>
<evidence type="ECO:0000256" key="10">
    <source>
        <dbReference type="ARBA" id="ARBA00023316"/>
    </source>
</evidence>
<dbReference type="AlphaFoldDB" id="A0A4V1CWU9"/>
<sequence>MTNSRRAPGKAVTRRPGKPKKSAGQRVRRALMWVCALGLIGALGAVAAFLVAYQTIDLPDANAEFKTQTSFVYYDDGEKEIGRYVTQNRVAVPLDDMPQHLQDAVVSAENKTFWTDSGIDPKGILRAAFSNAKAGQTVGGGSTITQQYVKILYLTSEQRITRKVKEAILSLKIQREMSKREILEGYLNTIYFGRGAYGVQAASQAYFGKDVKDINLRQAAVLASVLNSPNALDPANGPEAKAELKERFDYTLRRMAADEAVEAEKARQAAKKLPPSRSSGPSRPRAASAATCSSWSATSSCASATPRRRSSAAACGSPPRSTTR</sequence>
<keyword evidence="14" id="KW-0472">Membrane</keyword>
<evidence type="ECO:0000313" key="16">
    <source>
        <dbReference type="EMBL" id="QCC78527.1"/>
    </source>
</evidence>
<dbReference type="GO" id="GO:0030288">
    <property type="term" value="C:outer membrane-bounded periplasmic space"/>
    <property type="evidence" value="ECO:0007669"/>
    <property type="project" value="TreeGrafter"/>
</dbReference>
<evidence type="ECO:0000256" key="6">
    <source>
        <dbReference type="ARBA" id="ARBA00022801"/>
    </source>
</evidence>
<keyword evidence="10" id="KW-0961">Cell wall biogenesis/degradation</keyword>
<feature type="compositionally biased region" description="Low complexity" evidence="13">
    <location>
        <begin position="275"/>
        <end position="315"/>
    </location>
</feature>
<organism evidence="16 17">
    <name type="scientific">Nocardioides daphniae</name>
    <dbReference type="NCBI Taxonomy" id="402297"/>
    <lineage>
        <taxon>Bacteria</taxon>
        <taxon>Bacillati</taxon>
        <taxon>Actinomycetota</taxon>
        <taxon>Actinomycetes</taxon>
        <taxon>Propionibacteriales</taxon>
        <taxon>Nocardioidaceae</taxon>
        <taxon>Nocardioides</taxon>
    </lineage>
</organism>
<dbReference type="FunFam" id="1.10.3810.10:FF:000001">
    <property type="entry name" value="Penicillin-binding protein 1A"/>
    <property type="match status" value="1"/>
</dbReference>
<evidence type="ECO:0000256" key="11">
    <source>
        <dbReference type="ARBA" id="ARBA00034000"/>
    </source>
</evidence>
<keyword evidence="14" id="KW-0812">Transmembrane</keyword>
<dbReference type="Pfam" id="PF00912">
    <property type="entry name" value="Transgly"/>
    <property type="match status" value="1"/>
</dbReference>
<feature type="compositionally biased region" description="Basic residues" evidence="13">
    <location>
        <begin position="12"/>
        <end position="23"/>
    </location>
</feature>
<evidence type="ECO:0000256" key="13">
    <source>
        <dbReference type="SAM" id="MobiDB-lite"/>
    </source>
</evidence>
<evidence type="ECO:0000256" key="7">
    <source>
        <dbReference type="ARBA" id="ARBA00022960"/>
    </source>
</evidence>
<evidence type="ECO:0000256" key="1">
    <source>
        <dbReference type="ARBA" id="ARBA00007090"/>
    </source>
</evidence>
<dbReference type="PANTHER" id="PTHR32282:SF34">
    <property type="entry name" value="PENICILLIN-BINDING PROTEIN 1A"/>
    <property type="match status" value="1"/>
</dbReference>
<dbReference type="GO" id="GO:0009252">
    <property type="term" value="P:peptidoglycan biosynthetic process"/>
    <property type="evidence" value="ECO:0007669"/>
    <property type="project" value="UniProtKB-KW"/>
</dbReference>
<name>A0A4V1CWU9_9ACTN</name>
<feature type="region of interest" description="Disordered" evidence="13">
    <location>
        <begin position="1"/>
        <end position="23"/>
    </location>
</feature>
<evidence type="ECO:0000256" key="8">
    <source>
        <dbReference type="ARBA" id="ARBA00022984"/>
    </source>
</evidence>
<feature type="domain" description="Glycosyl transferase family 51" evidence="15">
    <location>
        <begin position="80"/>
        <end position="255"/>
    </location>
</feature>
<keyword evidence="4" id="KW-0328">Glycosyltransferase</keyword>
<comment type="catalytic activity">
    <reaction evidence="12">
        <text>[GlcNAc-(1-&gt;4)-Mur2Ac(oyl-L-Ala-gamma-D-Glu-L-Lys-D-Ala-D-Ala)](n)-di-trans,octa-cis-undecaprenyl diphosphate + beta-D-GlcNAc-(1-&gt;4)-Mur2Ac(oyl-L-Ala-gamma-D-Glu-L-Lys-D-Ala-D-Ala)-di-trans,octa-cis-undecaprenyl diphosphate = [GlcNAc-(1-&gt;4)-Mur2Ac(oyl-L-Ala-gamma-D-Glu-L-Lys-D-Ala-D-Ala)](n+1)-di-trans,octa-cis-undecaprenyl diphosphate + di-trans,octa-cis-undecaprenyl diphosphate + H(+)</text>
        <dbReference type="Rhea" id="RHEA:23708"/>
        <dbReference type="Rhea" id="RHEA-COMP:9602"/>
        <dbReference type="Rhea" id="RHEA-COMP:9603"/>
        <dbReference type="ChEBI" id="CHEBI:15378"/>
        <dbReference type="ChEBI" id="CHEBI:58405"/>
        <dbReference type="ChEBI" id="CHEBI:60033"/>
        <dbReference type="ChEBI" id="CHEBI:78435"/>
        <dbReference type="EC" id="2.4.99.28"/>
    </reaction>
</comment>
<protein>
    <recommendedName>
        <fullName evidence="15">Glycosyl transferase family 51 domain-containing protein</fullName>
    </recommendedName>
</protein>
<dbReference type="InterPro" id="IPR023346">
    <property type="entry name" value="Lysozyme-like_dom_sf"/>
</dbReference>
<dbReference type="InterPro" id="IPR001264">
    <property type="entry name" value="Glyco_trans_51"/>
</dbReference>
<evidence type="ECO:0000313" key="17">
    <source>
        <dbReference type="Proteomes" id="UP000297025"/>
    </source>
</evidence>
<accession>A0A4V1CWU9</accession>
<keyword evidence="3" id="KW-0121">Carboxypeptidase</keyword>
<dbReference type="OrthoDB" id="9766909at2"/>
<keyword evidence="6" id="KW-0378">Hydrolase</keyword>
<dbReference type="KEGG" id="ndp:E2C04_17365"/>
<keyword evidence="8" id="KW-0573">Peptidoglycan synthesis</keyword>
<evidence type="ECO:0000256" key="9">
    <source>
        <dbReference type="ARBA" id="ARBA00023268"/>
    </source>
</evidence>